<gene>
    <name evidence="1" type="ORF">VaNZ11_014443</name>
</gene>
<evidence type="ECO:0000313" key="1">
    <source>
        <dbReference type="EMBL" id="GLI69763.1"/>
    </source>
</evidence>
<sequence length="109" mass="11410">MNAAGASSPSGVMSRNEAGEVQVTRTCIRCGPSTVASQPATCISVTLPWMGTATREEVVETLSCPCAPGRAVHYSIRRQITALPAVMEPEAVGVFDPRDPLGPPSQVSR</sequence>
<evidence type="ECO:0000313" key="2">
    <source>
        <dbReference type="Proteomes" id="UP001165090"/>
    </source>
</evidence>
<protein>
    <submittedName>
        <fullName evidence="1">Uncharacterized protein</fullName>
    </submittedName>
</protein>
<dbReference type="Proteomes" id="UP001165090">
    <property type="component" value="Unassembled WGS sequence"/>
</dbReference>
<keyword evidence="2" id="KW-1185">Reference proteome</keyword>
<dbReference type="EMBL" id="BSDZ01000086">
    <property type="protein sequence ID" value="GLI69763.1"/>
    <property type="molecule type" value="Genomic_DNA"/>
</dbReference>
<proteinExistence type="predicted"/>
<reference evidence="1 2" key="1">
    <citation type="journal article" date="2023" name="IScience">
        <title>Expanded male sex-determining region conserved during the evolution of homothallism in the green alga Volvox.</title>
        <authorList>
            <person name="Yamamoto K."/>
            <person name="Matsuzaki R."/>
            <person name="Mahakham W."/>
            <person name="Heman W."/>
            <person name="Sekimoto H."/>
            <person name="Kawachi M."/>
            <person name="Minakuchi Y."/>
            <person name="Toyoda A."/>
            <person name="Nozaki H."/>
        </authorList>
    </citation>
    <scope>NUCLEOTIDE SEQUENCE [LARGE SCALE GENOMIC DNA]</scope>
    <source>
        <strain evidence="1 2">NIES-4468</strain>
    </source>
</reference>
<organism evidence="1 2">
    <name type="scientific">Volvox africanus</name>
    <dbReference type="NCBI Taxonomy" id="51714"/>
    <lineage>
        <taxon>Eukaryota</taxon>
        <taxon>Viridiplantae</taxon>
        <taxon>Chlorophyta</taxon>
        <taxon>core chlorophytes</taxon>
        <taxon>Chlorophyceae</taxon>
        <taxon>CS clade</taxon>
        <taxon>Chlamydomonadales</taxon>
        <taxon>Volvocaceae</taxon>
        <taxon>Volvox</taxon>
    </lineage>
</organism>
<accession>A0ABQ5SJV0</accession>
<comment type="caution">
    <text evidence="1">The sequence shown here is derived from an EMBL/GenBank/DDBJ whole genome shotgun (WGS) entry which is preliminary data.</text>
</comment>
<name>A0ABQ5SJV0_9CHLO</name>